<dbReference type="InterPro" id="IPR004841">
    <property type="entry name" value="AA-permease/SLC12A_dom"/>
</dbReference>
<comment type="subcellular location">
    <subcellularLocation>
        <location evidence="1">Membrane</location>
        <topology evidence="1">Multi-pass membrane protein</topology>
    </subcellularLocation>
</comment>
<accession>A0A8H5C8C8</accession>
<keyword evidence="2" id="KW-0813">Transport</keyword>
<dbReference type="InterPro" id="IPR050524">
    <property type="entry name" value="APC_YAT"/>
</dbReference>
<name>A0A8H5C8C8_9AGAR</name>
<dbReference type="PANTHER" id="PTHR43341:SF20">
    <property type="entry name" value="AAT FAMILY AMINO ACID TRANSPORTER"/>
    <property type="match status" value="1"/>
</dbReference>
<evidence type="ECO:0000313" key="11">
    <source>
        <dbReference type="Proteomes" id="UP000541558"/>
    </source>
</evidence>
<evidence type="ECO:0000259" key="9">
    <source>
        <dbReference type="Pfam" id="PF00324"/>
    </source>
</evidence>
<evidence type="ECO:0000256" key="2">
    <source>
        <dbReference type="ARBA" id="ARBA00022448"/>
    </source>
</evidence>
<keyword evidence="3 8" id="KW-0812">Transmembrane</keyword>
<feature type="transmembrane region" description="Helical" evidence="8">
    <location>
        <begin position="1068"/>
        <end position="1088"/>
    </location>
</feature>
<keyword evidence="4" id="KW-0029">Amino-acid transport</keyword>
<dbReference type="OrthoDB" id="10062876at2759"/>
<comment type="caution">
    <text evidence="10">The sequence shown here is derived from an EMBL/GenBank/DDBJ whole genome shotgun (WGS) entry which is preliminary data.</text>
</comment>
<feature type="transmembrane region" description="Helical" evidence="8">
    <location>
        <begin position="990"/>
        <end position="1015"/>
    </location>
</feature>
<evidence type="ECO:0000256" key="1">
    <source>
        <dbReference type="ARBA" id="ARBA00004141"/>
    </source>
</evidence>
<dbReference type="Pfam" id="PF00324">
    <property type="entry name" value="AA_permease"/>
    <property type="match status" value="1"/>
</dbReference>
<feature type="transmembrane region" description="Helical" evidence="8">
    <location>
        <begin position="960"/>
        <end position="978"/>
    </location>
</feature>
<keyword evidence="11" id="KW-1185">Reference proteome</keyword>
<dbReference type="Proteomes" id="UP000541558">
    <property type="component" value="Unassembled WGS sequence"/>
</dbReference>
<protein>
    <recommendedName>
        <fullName evidence="9">Amino acid permease/ SLC12A domain-containing protein</fullName>
    </recommendedName>
</protein>
<dbReference type="AlphaFoldDB" id="A0A8H5C8C8"/>
<feature type="region of interest" description="Disordered" evidence="7">
    <location>
        <begin position="367"/>
        <end position="482"/>
    </location>
</feature>
<keyword evidence="5 8" id="KW-1133">Transmembrane helix</keyword>
<dbReference type="EMBL" id="JAACJK010000057">
    <property type="protein sequence ID" value="KAF5337140.1"/>
    <property type="molecule type" value="Genomic_DNA"/>
</dbReference>
<evidence type="ECO:0000256" key="8">
    <source>
        <dbReference type="SAM" id="Phobius"/>
    </source>
</evidence>
<dbReference type="Gene3D" id="1.20.1740.10">
    <property type="entry name" value="Amino acid/polyamine transporter I"/>
    <property type="match status" value="1"/>
</dbReference>
<evidence type="ECO:0000256" key="6">
    <source>
        <dbReference type="ARBA" id="ARBA00023136"/>
    </source>
</evidence>
<feature type="domain" description="Amino acid permease/ SLC12A" evidence="9">
    <location>
        <begin position="630"/>
        <end position="1092"/>
    </location>
</feature>
<feature type="region of interest" description="Disordered" evidence="7">
    <location>
        <begin position="512"/>
        <end position="531"/>
    </location>
</feature>
<feature type="transmembrane region" description="Helical" evidence="8">
    <location>
        <begin position="767"/>
        <end position="787"/>
    </location>
</feature>
<organism evidence="10 11">
    <name type="scientific">Ephemerocybe angulata</name>
    <dbReference type="NCBI Taxonomy" id="980116"/>
    <lineage>
        <taxon>Eukaryota</taxon>
        <taxon>Fungi</taxon>
        <taxon>Dikarya</taxon>
        <taxon>Basidiomycota</taxon>
        <taxon>Agaricomycotina</taxon>
        <taxon>Agaricomycetes</taxon>
        <taxon>Agaricomycetidae</taxon>
        <taxon>Agaricales</taxon>
        <taxon>Agaricineae</taxon>
        <taxon>Psathyrellaceae</taxon>
        <taxon>Ephemerocybe</taxon>
    </lineage>
</organism>
<dbReference type="PANTHER" id="PTHR43341">
    <property type="entry name" value="AMINO ACID PERMEASE"/>
    <property type="match status" value="1"/>
</dbReference>
<gene>
    <name evidence="10" type="ORF">D9611_003352</name>
</gene>
<proteinExistence type="predicted"/>
<evidence type="ECO:0000313" key="10">
    <source>
        <dbReference type="EMBL" id="KAF5337140.1"/>
    </source>
</evidence>
<dbReference type="PROSITE" id="PS00218">
    <property type="entry name" value="AMINO_ACID_PERMEASE_1"/>
    <property type="match status" value="1"/>
</dbReference>
<dbReference type="InterPro" id="IPR011009">
    <property type="entry name" value="Kinase-like_dom_sf"/>
</dbReference>
<feature type="transmembrane region" description="Helical" evidence="8">
    <location>
        <begin position="863"/>
        <end position="882"/>
    </location>
</feature>
<feature type="transmembrane region" description="Helical" evidence="8">
    <location>
        <begin position="712"/>
        <end position="734"/>
    </location>
</feature>
<feature type="transmembrane region" description="Helical" evidence="8">
    <location>
        <begin position="822"/>
        <end position="843"/>
    </location>
</feature>
<reference evidence="10 11" key="1">
    <citation type="journal article" date="2020" name="ISME J.">
        <title>Uncovering the hidden diversity of litter-decomposition mechanisms in mushroom-forming fungi.</title>
        <authorList>
            <person name="Floudas D."/>
            <person name="Bentzer J."/>
            <person name="Ahren D."/>
            <person name="Johansson T."/>
            <person name="Persson P."/>
            <person name="Tunlid A."/>
        </authorList>
    </citation>
    <scope>NUCLEOTIDE SEQUENCE [LARGE SCALE GENOMIC DNA]</scope>
    <source>
        <strain evidence="10 11">CBS 175.51</strain>
    </source>
</reference>
<dbReference type="GO" id="GO:0016020">
    <property type="term" value="C:membrane"/>
    <property type="evidence" value="ECO:0007669"/>
    <property type="project" value="UniProtKB-SubCell"/>
</dbReference>
<dbReference type="InterPro" id="IPR004840">
    <property type="entry name" value="Amino_acid_permease_CS"/>
</dbReference>
<evidence type="ECO:0000256" key="5">
    <source>
        <dbReference type="ARBA" id="ARBA00022989"/>
    </source>
</evidence>
<evidence type="ECO:0000256" key="4">
    <source>
        <dbReference type="ARBA" id="ARBA00022970"/>
    </source>
</evidence>
<evidence type="ECO:0000256" key="3">
    <source>
        <dbReference type="ARBA" id="ARBA00022692"/>
    </source>
</evidence>
<feature type="transmembrane region" description="Helical" evidence="8">
    <location>
        <begin position="631"/>
        <end position="649"/>
    </location>
</feature>
<dbReference type="GO" id="GO:0015171">
    <property type="term" value="F:amino acid transmembrane transporter activity"/>
    <property type="evidence" value="ECO:0007669"/>
    <property type="project" value="TreeGrafter"/>
</dbReference>
<sequence>MDPRATGHPPKPTLLQRLVNYGLPHTRFYKLLLEPRQADKELATLLKSRKKKDLECFKPQRVEPPTSNPDAAEGTLAEVWRSNGAWKWTRNLAIRGCRNILNISSPRNNPTTCKTFYGTGTIDDQDLEYVAKSWPRASRLPELVTEISLYKRMRDLGGVYIPGIIGLYTGVDRINMLMELPHPHFWVEASDDMPDVLKKRCITCFEMIHAAGVLHGAPYLHNIFIGGDARVIVTNFEQAKVIEATPALGQQEATPNQLRLEMRQIKYLLNYDNAREIEEQKWLLFKSRKECNEKELELRKSRLGEYWPHFIVQPADEILDPPVDPRKQKGWKIDKTYFPRRYVNPTISNETFASAVDKLIHEIDRLQTEGDSPPSSRPPSPAPPAIQHLPSPPSEPIDIPNIPDETAAPQPSPVRRSARKRAGEVDPSVEPASKRQKMSPQVERPPNPSKPIPRSEPVKLESFVQGSSKDCEPTPTEDTTRYPRVIVRDFAFEPVLGNPRLRSVLRPVPTTFVTPPPDDGPPIIIGPSRKARAKRKRSATDHEPLMDEALIDELASPRKRPRRDMAGGKHVDAMSSPEKLKVVNDEAPNAEKVEIHKVENAGDDDSSFQRAEYGGEAPNHKLVRQLKNRHIAMISIGGVIGTGLFLGTATSLRNGGPVGLLLGYLAMGSICYTVMISLGEMIAYLPIPGGHIALAERFVNPAWSFTMGWNYWYNWTIILPAELSAASVLIGFWTHGDISPAVWITVCLVIVVVINLLGAGAYGEAEFIFASIKVITIVGLIILGIVLDLGGGPNHDRLGFRYWKHPGAFAQYHGIEGAKGRFLGWWAVMTQAAFSFIGTEIVAIAAAEAKNPRRNLPRAIKRVYIRILLFYILGTFIIGLLVPSTDPRLDLQDGTAASSPFVLAIQNAGIKGLPSVINACLLTSAWSAASSDLYTSSRALYGLATAGNAPKIFLKATKNGLPYVSVIFCALFSVLAYMGIQKGSGRVFGWFANMTAVAGLMTWFGISFTYLRFYAGMKAQGIDRTKLPYYTRLQPFAAWYSMCFSLFICILSGWSVFLKDNWSTETFITNYLPLGLFPVLYAGSRYYYRKPITAPKDMDFVSNIAEIEADTFDEPPPRNKAEAFWQWLM</sequence>
<feature type="compositionally biased region" description="Pro residues" evidence="7">
    <location>
        <begin position="375"/>
        <end position="395"/>
    </location>
</feature>
<feature type="transmembrane region" description="Helical" evidence="8">
    <location>
        <begin position="661"/>
        <end position="687"/>
    </location>
</feature>
<evidence type="ECO:0000256" key="7">
    <source>
        <dbReference type="SAM" id="MobiDB-lite"/>
    </source>
</evidence>
<keyword evidence="6 8" id="KW-0472">Membrane</keyword>
<dbReference type="FunFam" id="1.20.1740.10:FF:000006">
    <property type="entry name" value="General amino acid permease"/>
    <property type="match status" value="1"/>
</dbReference>
<feature type="transmembrane region" description="Helical" evidence="8">
    <location>
        <begin position="1036"/>
        <end position="1056"/>
    </location>
</feature>
<dbReference type="SUPFAM" id="SSF56112">
    <property type="entry name" value="Protein kinase-like (PK-like)"/>
    <property type="match status" value="1"/>
</dbReference>
<feature type="transmembrane region" description="Helical" evidence="8">
    <location>
        <begin position="741"/>
        <end position="761"/>
    </location>
</feature>